<dbReference type="EMBL" id="HADZ01015905">
    <property type="protein sequence ID" value="SBP79846.1"/>
    <property type="molecule type" value="Transcribed_RNA"/>
</dbReference>
<reference evidence="1" key="2">
    <citation type="submission" date="2016-06" db="EMBL/GenBank/DDBJ databases">
        <title>The genome of a short-lived fish provides insights into sex chromosome evolution and the genetic control of aging.</title>
        <authorList>
            <person name="Reichwald K."/>
            <person name="Felder M."/>
            <person name="Petzold A."/>
            <person name="Koch P."/>
            <person name="Groth M."/>
            <person name="Platzer M."/>
        </authorList>
    </citation>
    <scope>NUCLEOTIDE SEQUENCE</scope>
    <source>
        <tissue evidence="1">Brain</tissue>
    </source>
</reference>
<accession>A0A1A8CM84</accession>
<dbReference type="AlphaFoldDB" id="A0A1A8CM84"/>
<protein>
    <submittedName>
        <fullName evidence="1">Uncharacterized protein</fullName>
    </submittedName>
</protein>
<organism evidence="1">
    <name type="scientific">Nothobranchius kadleci</name>
    <name type="common">African annual killifish</name>
    <dbReference type="NCBI Taxonomy" id="1051664"/>
    <lineage>
        <taxon>Eukaryota</taxon>
        <taxon>Metazoa</taxon>
        <taxon>Chordata</taxon>
        <taxon>Craniata</taxon>
        <taxon>Vertebrata</taxon>
        <taxon>Euteleostomi</taxon>
        <taxon>Actinopterygii</taxon>
        <taxon>Neopterygii</taxon>
        <taxon>Teleostei</taxon>
        <taxon>Neoteleostei</taxon>
        <taxon>Acanthomorphata</taxon>
        <taxon>Ovalentaria</taxon>
        <taxon>Atherinomorphae</taxon>
        <taxon>Cyprinodontiformes</taxon>
        <taxon>Nothobranchiidae</taxon>
        <taxon>Nothobranchius</taxon>
    </lineage>
</organism>
<reference evidence="1" key="1">
    <citation type="submission" date="2016-05" db="EMBL/GenBank/DDBJ databases">
        <authorList>
            <person name="Lavstsen T."/>
            <person name="Jespersen J.S."/>
        </authorList>
    </citation>
    <scope>NUCLEOTIDE SEQUENCE</scope>
    <source>
        <tissue evidence="1">Brain</tissue>
    </source>
</reference>
<name>A0A1A8CM84_NOTKA</name>
<proteinExistence type="predicted"/>
<sequence length="54" mass="6106">SLVQHTRFVGWITCAAAHRVLQKPVKHLLIEIRCVEAGLKPDRAGYWPSRPGNE</sequence>
<gene>
    <name evidence="1" type="primary">Nfu_g_1_003254</name>
</gene>
<evidence type="ECO:0000313" key="1">
    <source>
        <dbReference type="EMBL" id="SBP79846.1"/>
    </source>
</evidence>
<feature type="non-terminal residue" evidence="1">
    <location>
        <position position="1"/>
    </location>
</feature>